<organism evidence="1 2">
    <name type="scientific">Acetobacter oeni</name>
    <dbReference type="NCBI Taxonomy" id="304077"/>
    <lineage>
        <taxon>Bacteria</taxon>
        <taxon>Pseudomonadati</taxon>
        <taxon>Pseudomonadota</taxon>
        <taxon>Alphaproteobacteria</taxon>
        <taxon>Acetobacterales</taxon>
        <taxon>Acetobacteraceae</taxon>
        <taxon>Acetobacter</taxon>
    </lineage>
</organism>
<comment type="caution">
    <text evidence="1">The sequence shown here is derived from an EMBL/GenBank/DDBJ whole genome shotgun (WGS) entry which is preliminary data.</text>
</comment>
<gene>
    <name evidence="1" type="ORF">AOE01nite_30720</name>
</gene>
<evidence type="ECO:0008006" key="3">
    <source>
        <dbReference type="Google" id="ProtNLM"/>
    </source>
</evidence>
<keyword evidence="2" id="KW-1185">Reference proteome</keyword>
<protein>
    <recommendedName>
        <fullName evidence="3">Aminoglycoside phosphotransferase domain-containing protein</fullName>
    </recommendedName>
</protein>
<reference evidence="1 2" key="1">
    <citation type="submission" date="2019-07" db="EMBL/GenBank/DDBJ databases">
        <title>Whole genome shotgun sequence of Acetobacter oeni NBRC 105207.</title>
        <authorList>
            <person name="Hosoyama A."/>
            <person name="Uohara A."/>
            <person name="Ohji S."/>
            <person name="Ichikawa N."/>
        </authorList>
    </citation>
    <scope>NUCLEOTIDE SEQUENCE [LARGE SCALE GENOMIC DNA]</scope>
    <source>
        <strain evidence="1 2">NBRC 105207</strain>
    </source>
</reference>
<dbReference type="RefSeq" id="WP_146892051.1">
    <property type="nucleotide sequence ID" value="NZ_BJYG01000056.1"/>
</dbReference>
<dbReference type="Proteomes" id="UP000321746">
    <property type="component" value="Unassembled WGS sequence"/>
</dbReference>
<evidence type="ECO:0000313" key="2">
    <source>
        <dbReference type="Proteomes" id="UP000321746"/>
    </source>
</evidence>
<name>A0A511XPF4_9PROT</name>
<dbReference type="EMBL" id="BJYG01000056">
    <property type="protein sequence ID" value="GEN64848.1"/>
    <property type="molecule type" value="Genomic_DNA"/>
</dbReference>
<accession>A0A511XPF4</accession>
<dbReference type="OrthoDB" id="5180054at2"/>
<evidence type="ECO:0000313" key="1">
    <source>
        <dbReference type="EMBL" id="GEN64848.1"/>
    </source>
</evidence>
<dbReference type="AlphaFoldDB" id="A0A511XPF4"/>
<sequence>MTGEAISVSAALAAVRSGDIPQARAVIAALVEEEFGFSVQVVTIGVDGYSLNSVNGFIDSAQKGTSFFKFHHEENEETVLEEFYRGEILRDAGYPIDMPVYVSRRPGRQILLYRKRDTPKFADVARAVDAGGASDPLRGVAIAAQEELDTLTSSIYRDSWHAVTDAESAGEPIHQLFYHRLTDANGAPDKPGGRAARFFRGDRVFNLPGATLSGSDLCGLRWRIDGVDYDRTIAACFHTSLRALAPAHLARSGGVVAHGGAHNANVWFGADAEQAHLCFFDPAFAGRHVPALLAEIKATFHNIFAHADWLYHPDVLAAKPVMRVENQTAIVETGWSLTPLRRSFLQGKAKRLWRPLLGELHERGALPENWRETIRCGLFCCPTLVLDLCPGAGRHTPHSALLGLSIAVMCGAEPQAHGADPVARFLDAIDPLLTQPDFETI</sequence>
<proteinExistence type="predicted"/>